<evidence type="ECO:0000256" key="1">
    <source>
        <dbReference type="SAM" id="MobiDB-lite"/>
    </source>
</evidence>
<feature type="region of interest" description="Disordered" evidence="1">
    <location>
        <begin position="901"/>
        <end position="966"/>
    </location>
</feature>
<dbReference type="EMBL" id="AP028910">
    <property type="protein sequence ID" value="BES90634.1"/>
    <property type="molecule type" value="Genomic_DNA"/>
</dbReference>
<proteinExistence type="predicted"/>
<sequence>MGSKLVLGAVYFNEGFSEERDTEFQDILKLLEEQYEGLEVVVGGDWNSRIGDLNAGPTELFEGSYLMDTRKSRDLTVTAEGERLVQTMENFGFYVVNGRTRSDSAGDFSCFSYNGMSVLDLVWVNSIAVADVQDFRLSPFDGASDHEPCLLELTWGNQNEPPSVNPFLSPPKLKWNPSKKRDYQSLVKGKLADKRDGNADPSSNYTLLKQFIHECAEALDMLKPPRLVTSAAPRRSPWFNNECFEQRYEMRKALRKLRQTHSPDLLSAYVGKRRQYKRFLKLRKKEYFDDIRNRLRACQDSKSFWNTVRALKGRGRRQCRLEVERVERFYEELSNVICFKSEDLYRGAFDPDLDSTISMQELNAALALSKDGKAAELGLLHMRVAVGKRAYSWWNKLRSMNENRLPRICFNRLEELAERPGDPRYNWVLQVRQLLEDAGCVQHLSTTGVQQNKSEFTRGLESVTRSVDMERALSSSHNRAPRNTGSLEGLAAGYLEKELPLHTKRVLAQVRLAGDRFCRITWEGLTHKFSRTDPCQVCNLGSQDTLAHLMSECAVFSYQRTRHLGEATITAENLPTLLQLEEPSSLLKFLRSALRLRLCAMSEGKKVSKNNPGPNLTVKRSFTARNIGALPLSITGFSVNGHPCQGFGFRVLNCHPFLLPANASKKIDIAFTPDFTLSRVERMLTIYTSALSANYTLTATLPPYLLATCSSTLSRPTWEPIIYYCSVTLMVFLFVCVLTASIFESNRILRNTIIALSREQNIQPVLDLRAVGTEVTNEPYDQDNQTETPHHKMSWNHSASMENDMHKMVNKGGPSTPSDSCISGGFHNKSNVVTNGVIHKRRPERSLSKRFNEYEGAFEKTSWNTMFSRSVSNPPSKSVKTSNICFTTEPYTPLANLKQREATSKTGEPVDKSKLINQSSVDASAKRPKKKNEEKKKIFEPACSTNNIDDGDTSSTTTESSSNYDGDKEVESMFFKTVRHHLQSKITKPRTLKYRESPPNKSRKSTEKSSGSPADNEWDPVDDVIMNKAIVVVRSCRRPNSTTNKLKRQSSNSSKLRLEQVPLRNRLVNMEKVSKTGSKREKGLSAKKPRMDKSEKAAHQRGALLDNASSPAPPPTPVWTASFSDIVARSDCSYSSIVALKHSQSSNIHKNIASNNLSSGPSGSKHNYTATWKNWAGGVEPVHHTEPKLPASANSLFAHSPQPMAENAYDNLWNDPNMMYHPSMVKVIQDQPHRDMGMQPSYNHTDTNNWPVMPSLWEPLYTPSARHENPLPVWGSDVWAPPSPPSPTAQDEGIQHTLEYDPFRSLSNIWSQHSTNIWKPPTTE</sequence>
<reference evidence="4 5" key="1">
    <citation type="submission" date="2023-09" db="EMBL/GenBank/DDBJ databases">
        <title>Nesidiocoris tenuis whole genome shotgun sequence.</title>
        <authorList>
            <person name="Shibata T."/>
            <person name="Shimoda M."/>
            <person name="Kobayashi T."/>
            <person name="Uehara T."/>
        </authorList>
    </citation>
    <scope>NUCLEOTIDE SEQUENCE [LARGE SCALE GENOMIC DNA]</scope>
    <source>
        <strain evidence="4 5">Japan</strain>
    </source>
</reference>
<dbReference type="Gene3D" id="3.60.10.10">
    <property type="entry name" value="Endonuclease/exonuclease/phosphatase"/>
    <property type="match status" value="1"/>
</dbReference>
<evidence type="ECO:0000313" key="5">
    <source>
        <dbReference type="Proteomes" id="UP001307889"/>
    </source>
</evidence>
<feature type="compositionally biased region" description="Basic residues" evidence="1">
    <location>
        <begin position="981"/>
        <end position="992"/>
    </location>
</feature>
<keyword evidence="2" id="KW-0812">Transmembrane</keyword>
<feature type="transmembrane region" description="Helical" evidence="2">
    <location>
        <begin position="721"/>
        <end position="743"/>
    </location>
</feature>
<organism evidence="4 5">
    <name type="scientific">Nesidiocoris tenuis</name>
    <dbReference type="NCBI Taxonomy" id="355587"/>
    <lineage>
        <taxon>Eukaryota</taxon>
        <taxon>Metazoa</taxon>
        <taxon>Ecdysozoa</taxon>
        <taxon>Arthropoda</taxon>
        <taxon>Hexapoda</taxon>
        <taxon>Insecta</taxon>
        <taxon>Pterygota</taxon>
        <taxon>Neoptera</taxon>
        <taxon>Paraneoptera</taxon>
        <taxon>Hemiptera</taxon>
        <taxon>Heteroptera</taxon>
        <taxon>Panheteroptera</taxon>
        <taxon>Cimicomorpha</taxon>
        <taxon>Miridae</taxon>
        <taxon>Dicyphina</taxon>
        <taxon>Nesidiocoris</taxon>
    </lineage>
</organism>
<dbReference type="InterPro" id="IPR055437">
    <property type="entry name" value="TMEM131L_Ig_5"/>
</dbReference>
<evidence type="ECO:0000313" key="4">
    <source>
        <dbReference type="EMBL" id="BES90634.1"/>
    </source>
</evidence>
<dbReference type="Proteomes" id="UP001307889">
    <property type="component" value="Chromosome 2"/>
</dbReference>
<protein>
    <recommendedName>
        <fullName evidence="3">TMEM131L fifth Ig-like domain-containing protein</fullName>
    </recommendedName>
</protein>
<feature type="compositionally biased region" description="Polar residues" evidence="1">
    <location>
        <begin position="1038"/>
        <end position="1055"/>
    </location>
</feature>
<feature type="compositionally biased region" description="Basic and acidic residues" evidence="1">
    <location>
        <begin position="1072"/>
        <end position="1098"/>
    </location>
</feature>
<dbReference type="InterPro" id="IPR039877">
    <property type="entry name" value="TMEM131-like"/>
</dbReference>
<gene>
    <name evidence="4" type="ORF">NTJ_03442</name>
</gene>
<keyword evidence="2" id="KW-1133">Transmembrane helix</keyword>
<feature type="compositionally biased region" description="Low complexity" evidence="1">
    <location>
        <begin position="944"/>
        <end position="963"/>
    </location>
</feature>
<name>A0ABN7AGY9_9HEMI</name>
<dbReference type="Pfam" id="PF24501">
    <property type="entry name" value="Ig_TMEM131L_5"/>
    <property type="match status" value="1"/>
</dbReference>
<evidence type="ECO:0000256" key="2">
    <source>
        <dbReference type="SAM" id="Phobius"/>
    </source>
</evidence>
<dbReference type="InterPro" id="IPR036691">
    <property type="entry name" value="Endo/exonu/phosph_ase_sf"/>
</dbReference>
<feature type="region of interest" description="Disordered" evidence="1">
    <location>
        <begin position="1072"/>
        <end position="1116"/>
    </location>
</feature>
<keyword evidence="5" id="KW-1185">Reference proteome</keyword>
<accession>A0ABN7AGY9</accession>
<keyword evidence="2" id="KW-0472">Membrane</keyword>
<dbReference type="SUPFAM" id="SSF56219">
    <property type="entry name" value="DNase I-like"/>
    <property type="match status" value="1"/>
</dbReference>
<feature type="compositionally biased region" description="Basic and acidic residues" evidence="1">
    <location>
        <begin position="901"/>
        <end position="914"/>
    </location>
</feature>
<feature type="region of interest" description="Disordered" evidence="1">
    <location>
        <begin position="1038"/>
        <end position="1060"/>
    </location>
</feature>
<feature type="region of interest" description="Disordered" evidence="1">
    <location>
        <begin position="981"/>
        <end position="1021"/>
    </location>
</feature>
<dbReference type="PANTHER" id="PTHR22050">
    <property type="entry name" value="RW1 PROTEIN HOMOLOG"/>
    <property type="match status" value="1"/>
</dbReference>
<feature type="domain" description="TMEM131L fifth Ig-like" evidence="3">
    <location>
        <begin position="626"/>
        <end position="689"/>
    </location>
</feature>
<evidence type="ECO:0000259" key="3">
    <source>
        <dbReference type="Pfam" id="PF24501"/>
    </source>
</evidence>
<dbReference type="PANTHER" id="PTHR22050:SF0">
    <property type="entry name" value="TRANSMEMBRANE PROTEIN 131 HOMOLOG"/>
    <property type="match status" value="1"/>
</dbReference>